<reference evidence="1" key="1">
    <citation type="submission" date="2016-06" db="EMBL/GenBank/DDBJ databases">
        <title>Draft Genome sequence of the fungus Inonotus baumii.</title>
        <authorList>
            <person name="Zhu H."/>
            <person name="Lin W."/>
        </authorList>
    </citation>
    <scope>NUCLEOTIDE SEQUENCE</scope>
    <source>
        <strain evidence="1">821</strain>
    </source>
</reference>
<name>A0A9Q5HVJ5_SANBA</name>
<dbReference type="InterPro" id="IPR023214">
    <property type="entry name" value="HAD_sf"/>
</dbReference>
<dbReference type="Pfam" id="PF13242">
    <property type="entry name" value="Hydrolase_like"/>
    <property type="match status" value="1"/>
</dbReference>
<dbReference type="AlphaFoldDB" id="A0A9Q5HVJ5"/>
<dbReference type="SUPFAM" id="SSF56784">
    <property type="entry name" value="HAD-like"/>
    <property type="match status" value="1"/>
</dbReference>
<dbReference type="InterPro" id="IPR036412">
    <property type="entry name" value="HAD-like_sf"/>
</dbReference>
<dbReference type="InterPro" id="IPR006357">
    <property type="entry name" value="HAD-SF_hydro_IIA"/>
</dbReference>
<dbReference type="PANTHER" id="PTHR14269:SF4">
    <property type="entry name" value="CAT EYE SYNDROME CRITICAL REGION PROTEIN 5"/>
    <property type="match status" value="1"/>
</dbReference>
<dbReference type="GO" id="GO:0046474">
    <property type="term" value="P:glycerophospholipid biosynthetic process"/>
    <property type="evidence" value="ECO:0007669"/>
    <property type="project" value="TreeGrafter"/>
</dbReference>
<proteinExistence type="predicted"/>
<evidence type="ECO:0000313" key="1">
    <source>
        <dbReference type="EMBL" id="OCB86802.1"/>
    </source>
</evidence>
<dbReference type="Gene3D" id="3.40.50.1000">
    <property type="entry name" value="HAD superfamily/HAD-like"/>
    <property type="match status" value="2"/>
</dbReference>
<dbReference type="InterPro" id="IPR050324">
    <property type="entry name" value="CDP-alcohol_PTase-I"/>
</dbReference>
<evidence type="ECO:0000313" key="2">
    <source>
        <dbReference type="Proteomes" id="UP000757232"/>
    </source>
</evidence>
<dbReference type="Pfam" id="PF13344">
    <property type="entry name" value="Hydrolase_6"/>
    <property type="match status" value="1"/>
</dbReference>
<sequence length="398" mass="44670">MIGFRLTTCSPPSVIMALAFRYSALPRLPSRTFPKGISYRRRWNSQVSRFTRDLLQRRPPLTFAFDIDGVLIRGQHVLPQAKRALKFLDGGNELGIKIPYILITNGGGTSETIRCQRLSNLLGVENKISTNQYMQAHTIYKTVAHEYADKPVLVLGGRPGAIPRVAEEYDTVLLLVVRTDMQQSRPGFDPTTRFAAIFVFHDPRNWAFDAQISLDIVCNHGYVLPASMRPTTEAWSMQPEEPSSVKLYFCNPDLLWGSDYPTPRIGQGAFRVAFQSVYQSLMGKTYPYVQYGKPTKATYAFAEQLLRKRLQEVLQEGSSGKKGDVDGEMDHTPNVYMVGDNPESDIAGANAKGWQSVLVKTGVYDPARGPPAHQPTHIADDVEQAVRWAINREFSRIQ</sequence>
<dbReference type="NCBIfam" id="TIGR01456">
    <property type="entry name" value="CECR5"/>
    <property type="match status" value="1"/>
</dbReference>
<dbReference type="Proteomes" id="UP000757232">
    <property type="component" value="Unassembled WGS sequence"/>
</dbReference>
<gene>
    <name evidence="1" type="ORF">A7U60_g5975</name>
</gene>
<keyword evidence="1" id="KW-0378">Hydrolase</keyword>
<dbReference type="EMBL" id="LNZH02000198">
    <property type="protein sequence ID" value="OCB86802.1"/>
    <property type="molecule type" value="Genomic_DNA"/>
</dbReference>
<keyword evidence="2" id="KW-1185">Reference proteome</keyword>
<dbReference type="PANTHER" id="PTHR14269">
    <property type="entry name" value="CDP-DIACYLGLYCEROL--GLYCEROL-3-PHOSPHATE 3-PHOSPHATIDYLTRANSFERASE-RELATED"/>
    <property type="match status" value="1"/>
</dbReference>
<accession>A0A9Q5HVJ5</accession>
<dbReference type="GO" id="GO:0005739">
    <property type="term" value="C:mitochondrion"/>
    <property type="evidence" value="ECO:0007669"/>
    <property type="project" value="TreeGrafter"/>
</dbReference>
<dbReference type="InterPro" id="IPR006353">
    <property type="entry name" value="HAD-SF_hydro_IIA_CECR5"/>
</dbReference>
<protein>
    <submittedName>
        <fullName evidence="1">HAD hydrolase</fullName>
    </submittedName>
</protein>
<dbReference type="NCBIfam" id="TIGR01460">
    <property type="entry name" value="HAD-SF-IIA"/>
    <property type="match status" value="1"/>
</dbReference>
<comment type="caution">
    <text evidence="1">The sequence shown here is derived from an EMBL/GenBank/DDBJ whole genome shotgun (WGS) entry which is preliminary data.</text>
</comment>
<organism evidence="1 2">
    <name type="scientific">Sanghuangporus baumii</name>
    <name type="common">Phellinus baumii</name>
    <dbReference type="NCBI Taxonomy" id="108892"/>
    <lineage>
        <taxon>Eukaryota</taxon>
        <taxon>Fungi</taxon>
        <taxon>Dikarya</taxon>
        <taxon>Basidiomycota</taxon>
        <taxon>Agaricomycotina</taxon>
        <taxon>Agaricomycetes</taxon>
        <taxon>Hymenochaetales</taxon>
        <taxon>Hymenochaetaceae</taxon>
        <taxon>Sanghuangporus</taxon>
    </lineage>
</organism>
<dbReference type="GO" id="GO:0016787">
    <property type="term" value="F:hydrolase activity"/>
    <property type="evidence" value="ECO:0007669"/>
    <property type="project" value="UniProtKB-KW"/>
</dbReference>
<dbReference type="OrthoDB" id="10251048at2759"/>